<protein>
    <submittedName>
        <fullName evidence="1">Uncharacterized protein</fullName>
    </submittedName>
</protein>
<reference evidence="1 2" key="1">
    <citation type="journal article" date="2011" name="J. Bacteriol.">
        <title>Genome analysis of a Mycoplasma hyorhinis strain derived from a primary human melanoma cell line.</title>
        <authorList>
            <person name="Kornspan J.D."/>
            <person name="Lysnyansky I."/>
            <person name="Kahan T."/>
            <person name="Herrmann R."/>
            <person name="Rottem S."/>
            <person name="Nir-Paz R."/>
        </authorList>
    </citation>
    <scope>NUCLEOTIDE SEQUENCE [LARGE SCALE GENOMIC DNA]</scope>
    <source>
        <strain evidence="1 2">MCLD</strain>
    </source>
</reference>
<gene>
    <name evidence="1" type="ordered locus">SRH_00320</name>
</gene>
<organism evidence="1 2">
    <name type="scientific">Mesomycoplasma hyorhinis (strain MCLD)</name>
    <name type="common">Mycoplasma hyorhinis</name>
    <dbReference type="NCBI Taxonomy" id="936139"/>
    <lineage>
        <taxon>Bacteria</taxon>
        <taxon>Bacillati</taxon>
        <taxon>Mycoplasmatota</taxon>
        <taxon>Mycoplasmoidales</taxon>
        <taxon>Metamycoplasmataceae</taxon>
        <taxon>Mesomycoplasma</taxon>
    </lineage>
</organism>
<dbReference type="Proteomes" id="UP000008738">
    <property type="component" value="Chromosome"/>
</dbReference>
<keyword evidence="2" id="KW-1185">Reference proteome</keyword>
<evidence type="ECO:0000313" key="2">
    <source>
        <dbReference type="Proteomes" id="UP000008738"/>
    </source>
</evidence>
<evidence type="ECO:0000313" key="1">
    <source>
        <dbReference type="EMBL" id="AEC45633.1"/>
    </source>
</evidence>
<accession>A0ABM5M5E3</accession>
<sequence>MFVFFPKFQYSLVIYFIKNIKKIKYFKNKNKFLNSIIM</sequence>
<proteinExistence type="predicted"/>
<name>A0ABM5M5E3_MESHM</name>
<dbReference type="EMBL" id="CP002669">
    <property type="protein sequence ID" value="AEC45633.1"/>
    <property type="molecule type" value="Genomic_DNA"/>
</dbReference>